<dbReference type="EMBL" id="PIUK01000025">
    <property type="protein sequence ID" value="MBY6275459.1"/>
    <property type="molecule type" value="Genomic_DNA"/>
</dbReference>
<dbReference type="EC" id="3.6.5.4" evidence="9"/>
<dbReference type="PANTHER" id="PTHR11564:SF5">
    <property type="entry name" value="SIGNAL RECOGNITION PARTICLE SUBUNIT SRP54"/>
    <property type="match status" value="1"/>
</dbReference>
<keyword evidence="5 9" id="KW-0342">GTP-binding</keyword>
<dbReference type="SMART" id="SM00962">
    <property type="entry name" value="SRP54"/>
    <property type="match status" value="1"/>
</dbReference>
<dbReference type="InterPro" id="IPR027417">
    <property type="entry name" value="P-loop_NTPase"/>
</dbReference>
<dbReference type="AlphaFoldDB" id="A0A953I7M9"/>
<evidence type="ECO:0000256" key="1">
    <source>
        <dbReference type="ARBA" id="ARBA00005450"/>
    </source>
</evidence>
<dbReference type="InterPro" id="IPR004780">
    <property type="entry name" value="SRP"/>
</dbReference>
<evidence type="ECO:0000256" key="6">
    <source>
        <dbReference type="ARBA" id="ARBA00023135"/>
    </source>
</evidence>
<dbReference type="PROSITE" id="PS00300">
    <property type="entry name" value="SRP54"/>
    <property type="match status" value="1"/>
</dbReference>
<comment type="subcellular location">
    <subcellularLocation>
        <location evidence="9">Cytoplasm</location>
    </subcellularLocation>
    <text evidence="9">The SRP-RNC complex is targeted to the cytoplasmic membrane.</text>
</comment>
<dbReference type="InterPro" id="IPR013822">
    <property type="entry name" value="Signal_recog_particl_SRP54_hlx"/>
</dbReference>
<evidence type="ECO:0000256" key="8">
    <source>
        <dbReference type="ARBA" id="ARBA00048027"/>
    </source>
</evidence>
<dbReference type="RefSeq" id="WP_273378322.1">
    <property type="nucleotide sequence ID" value="NZ_PIUK01000025.1"/>
</dbReference>
<dbReference type="SMART" id="SM00382">
    <property type="entry name" value="AAA"/>
    <property type="match status" value="1"/>
</dbReference>
<dbReference type="InterPro" id="IPR004125">
    <property type="entry name" value="Signal_recog_particle_SRP54_M"/>
</dbReference>
<evidence type="ECO:0000256" key="9">
    <source>
        <dbReference type="HAMAP-Rule" id="MF_00306"/>
    </source>
</evidence>
<dbReference type="InterPro" id="IPR000897">
    <property type="entry name" value="SRP54_GTPase_dom"/>
</dbReference>
<comment type="function">
    <text evidence="9">Involved in targeting and insertion of nascent membrane proteins into the cytoplasmic membrane. Binds to the hydrophobic signal sequence of the ribosome-nascent chain (RNC) as it emerges from the ribosomes. The SRP-RNC complex is then targeted to the cytoplasmic membrane where it interacts with the SRP receptor FtsY.</text>
</comment>
<dbReference type="Gene3D" id="1.20.120.140">
    <property type="entry name" value="Signal recognition particle SRP54, nucleotide-binding domain"/>
    <property type="match status" value="1"/>
</dbReference>
<dbReference type="Proteomes" id="UP000732377">
    <property type="component" value="Unassembled WGS sequence"/>
</dbReference>
<keyword evidence="3 9" id="KW-0378">Hydrolase</keyword>
<keyword evidence="6 9" id="KW-0733">Signal recognition particle</keyword>
<dbReference type="InterPro" id="IPR036891">
    <property type="entry name" value="Signal_recog_part_SRP54_M_sf"/>
</dbReference>
<dbReference type="Pfam" id="PF00448">
    <property type="entry name" value="SRP54"/>
    <property type="match status" value="1"/>
</dbReference>
<dbReference type="PANTHER" id="PTHR11564">
    <property type="entry name" value="SIGNAL RECOGNITION PARTICLE 54K PROTEIN SRP54"/>
    <property type="match status" value="1"/>
</dbReference>
<feature type="binding site" evidence="9">
    <location>
        <begin position="189"/>
        <end position="193"/>
    </location>
    <ligand>
        <name>GTP</name>
        <dbReference type="ChEBI" id="CHEBI:37565"/>
    </ligand>
</feature>
<evidence type="ECO:0000256" key="5">
    <source>
        <dbReference type="ARBA" id="ARBA00023134"/>
    </source>
</evidence>
<evidence type="ECO:0000256" key="2">
    <source>
        <dbReference type="ARBA" id="ARBA00022741"/>
    </source>
</evidence>
<dbReference type="HAMAP" id="MF_00306">
    <property type="entry name" value="SRP54"/>
    <property type="match status" value="1"/>
</dbReference>
<evidence type="ECO:0000256" key="4">
    <source>
        <dbReference type="ARBA" id="ARBA00022884"/>
    </source>
</evidence>
<sequence length="454" mass="50501">MFESLQERLQEAFKRLRGKGKLTESDVNEALREVRLALLEADVNFKVVKSFIARVKERAVGQEILESLNPAQMVIKIVYEELVALMGGESVGLNMADRPPTIIMLCGLQGAGKTTHAAKLALKLKKEGKKPLLVAADVYRPAAIKQLEVLGEQVGVPVYSEGDQASPVDIAQHAVAYAAEERRDVIIVDTAGRLTIDEELMEELQQIKARIQPHDTLLVLDAMIGQDAVTTAEHFHTKLGIDGVILTKLDGDTRGGAALSVREVTGRPIKFVGVGEKLDALEPFYPDRLASRILGMGDVLTLIEKAQEQVDRKQAEEMARKMLKAQFDFEDFLEQLRALQRMGPLQDILKMLPGVGAQLKDINIDERELKHIEAIILSMTPKERRNPDIINVRRRERIARGSGRPIAEVHRLIKQFEQTRKLMKQLGGMEKMLKRGGKLPRLPGGGFGGLFGRR</sequence>
<gene>
    <name evidence="9" type="primary">ffh</name>
    <name evidence="11" type="ORF">CWE10_04440</name>
</gene>
<dbReference type="GO" id="GO:0003924">
    <property type="term" value="F:GTPase activity"/>
    <property type="evidence" value="ECO:0007669"/>
    <property type="project" value="UniProtKB-UniRule"/>
</dbReference>
<evidence type="ECO:0000313" key="11">
    <source>
        <dbReference type="EMBL" id="MBY6275459.1"/>
    </source>
</evidence>
<dbReference type="InterPro" id="IPR022941">
    <property type="entry name" value="SRP54"/>
</dbReference>
<dbReference type="Gene3D" id="1.10.260.30">
    <property type="entry name" value="Signal recognition particle, SRP54 subunit, M-domain"/>
    <property type="match status" value="1"/>
</dbReference>
<name>A0A953I7M9_SYMTR</name>
<dbReference type="SUPFAM" id="SSF52540">
    <property type="entry name" value="P-loop containing nucleoside triphosphate hydrolases"/>
    <property type="match status" value="1"/>
</dbReference>
<keyword evidence="4 9" id="KW-0694">RNA-binding</keyword>
<evidence type="ECO:0000256" key="3">
    <source>
        <dbReference type="ARBA" id="ARBA00022801"/>
    </source>
</evidence>
<dbReference type="GO" id="GO:0008312">
    <property type="term" value="F:7S RNA binding"/>
    <property type="evidence" value="ECO:0007669"/>
    <property type="project" value="InterPro"/>
</dbReference>
<comment type="caution">
    <text evidence="11">The sequence shown here is derived from an EMBL/GenBank/DDBJ whole genome shotgun (WGS) entry which is preliminary data.</text>
</comment>
<dbReference type="SMART" id="SM00963">
    <property type="entry name" value="SRP54_N"/>
    <property type="match status" value="1"/>
</dbReference>
<comment type="catalytic activity">
    <reaction evidence="8 9">
        <text>GTP + H2O = GDP + phosphate + H(+)</text>
        <dbReference type="Rhea" id="RHEA:19669"/>
        <dbReference type="ChEBI" id="CHEBI:15377"/>
        <dbReference type="ChEBI" id="CHEBI:15378"/>
        <dbReference type="ChEBI" id="CHEBI:37565"/>
        <dbReference type="ChEBI" id="CHEBI:43474"/>
        <dbReference type="ChEBI" id="CHEBI:58189"/>
        <dbReference type="EC" id="3.6.5.4"/>
    </reaction>
</comment>
<dbReference type="GO" id="GO:0006614">
    <property type="term" value="P:SRP-dependent cotranslational protein targeting to membrane"/>
    <property type="evidence" value="ECO:0007669"/>
    <property type="project" value="InterPro"/>
</dbReference>
<feature type="binding site" evidence="9">
    <location>
        <begin position="107"/>
        <end position="114"/>
    </location>
    <ligand>
        <name>GTP</name>
        <dbReference type="ChEBI" id="CHEBI:37565"/>
    </ligand>
</feature>
<dbReference type="SUPFAM" id="SSF47446">
    <property type="entry name" value="Signal peptide-binding domain"/>
    <property type="match status" value="1"/>
</dbReference>
<comment type="domain">
    <text evidence="9">Composed of three domains: the N-terminal N domain, which is responsible for interactions with the ribosome, the central G domain, which binds GTP, and the C-terminal M domain, which binds the RNA and the signal sequence of the RNC.</text>
</comment>
<dbReference type="Pfam" id="PF02978">
    <property type="entry name" value="SRP_SPB"/>
    <property type="match status" value="1"/>
</dbReference>
<dbReference type="Pfam" id="PF02881">
    <property type="entry name" value="SRP54_N"/>
    <property type="match status" value="1"/>
</dbReference>
<keyword evidence="9" id="KW-0963">Cytoplasm</keyword>
<dbReference type="CDD" id="cd18539">
    <property type="entry name" value="SRP_G"/>
    <property type="match status" value="1"/>
</dbReference>
<evidence type="ECO:0000259" key="10">
    <source>
        <dbReference type="PROSITE" id="PS00300"/>
    </source>
</evidence>
<feature type="domain" description="SRP54-type proteins GTP-binding" evidence="10">
    <location>
        <begin position="268"/>
        <end position="281"/>
    </location>
</feature>
<evidence type="ECO:0000313" key="12">
    <source>
        <dbReference type="Proteomes" id="UP000732377"/>
    </source>
</evidence>
<dbReference type="FunFam" id="3.40.50.300:FF:000022">
    <property type="entry name" value="Signal recognition particle 54 kDa subunit"/>
    <property type="match status" value="1"/>
</dbReference>
<protein>
    <recommendedName>
        <fullName evidence="9">Signal recognition particle protein</fullName>
        <ecNumber evidence="9">3.6.5.4</ecNumber>
    </recommendedName>
    <alternativeName>
        <fullName evidence="9">Fifty-four homolog</fullName>
    </alternativeName>
</protein>
<organism evidence="11 12">
    <name type="scientific">Symbiobacterium thermophilum</name>
    <dbReference type="NCBI Taxonomy" id="2734"/>
    <lineage>
        <taxon>Bacteria</taxon>
        <taxon>Bacillati</taxon>
        <taxon>Bacillota</taxon>
        <taxon>Clostridia</taxon>
        <taxon>Eubacteriales</taxon>
        <taxon>Symbiobacteriaceae</taxon>
        <taxon>Symbiobacterium</taxon>
    </lineage>
</organism>
<proteinExistence type="inferred from homology"/>
<accession>A0A953I7M9</accession>
<dbReference type="GO" id="GO:0005525">
    <property type="term" value="F:GTP binding"/>
    <property type="evidence" value="ECO:0007669"/>
    <property type="project" value="UniProtKB-UniRule"/>
</dbReference>
<feature type="binding site" evidence="9">
    <location>
        <begin position="247"/>
        <end position="250"/>
    </location>
    <ligand>
        <name>GTP</name>
        <dbReference type="ChEBI" id="CHEBI:37565"/>
    </ligand>
</feature>
<dbReference type="InterPro" id="IPR042101">
    <property type="entry name" value="SRP54_N_sf"/>
</dbReference>
<comment type="similarity">
    <text evidence="1 9">Belongs to the GTP-binding SRP family. SRP54 subfamily.</text>
</comment>
<comment type="subunit">
    <text evidence="9">Part of the signal recognition particle protein translocation system, which is composed of SRP and FtsY.</text>
</comment>
<dbReference type="Gene3D" id="3.40.50.300">
    <property type="entry name" value="P-loop containing nucleotide triphosphate hydrolases"/>
    <property type="match status" value="1"/>
</dbReference>
<keyword evidence="7 9" id="KW-0687">Ribonucleoprotein</keyword>
<evidence type="ECO:0000256" key="7">
    <source>
        <dbReference type="ARBA" id="ARBA00023274"/>
    </source>
</evidence>
<dbReference type="InterPro" id="IPR003593">
    <property type="entry name" value="AAA+_ATPase"/>
</dbReference>
<dbReference type="GO" id="GO:0048500">
    <property type="term" value="C:signal recognition particle"/>
    <property type="evidence" value="ECO:0007669"/>
    <property type="project" value="UniProtKB-UniRule"/>
</dbReference>
<dbReference type="NCBIfam" id="TIGR00959">
    <property type="entry name" value="ffh"/>
    <property type="match status" value="1"/>
</dbReference>
<reference evidence="11" key="1">
    <citation type="submission" date="2017-11" db="EMBL/GenBank/DDBJ databases">
        <title>Three new genomes from thermophilic consortium.</title>
        <authorList>
            <person name="Quaggio R."/>
            <person name="Amgarten D."/>
            <person name="Setubal J.C."/>
        </authorList>
    </citation>
    <scope>NUCLEOTIDE SEQUENCE</scope>
    <source>
        <strain evidence="11">ZCTH01-B2</strain>
    </source>
</reference>
<keyword evidence="2 9" id="KW-0547">Nucleotide-binding</keyword>